<geneLocation type="plasmid" evidence="3">
    <name>pedy32-46i</name>
</geneLocation>
<evidence type="ECO:0000313" key="2">
    <source>
        <dbReference type="EMBL" id="AXV10106.1"/>
    </source>
</evidence>
<dbReference type="Proteomes" id="UP000264006">
    <property type="component" value="Plasmid pEDY32-46I"/>
</dbReference>
<gene>
    <name evidence="2" type="ORF">DVS28_b0336</name>
</gene>
<feature type="compositionally biased region" description="Basic residues" evidence="1">
    <location>
        <begin position="62"/>
        <end position="71"/>
    </location>
</feature>
<protein>
    <submittedName>
        <fullName evidence="2">Uncharacterized protein</fullName>
    </submittedName>
</protein>
<feature type="compositionally biased region" description="Gly residues" evidence="1">
    <location>
        <begin position="87"/>
        <end position="96"/>
    </location>
</feature>
<dbReference type="AlphaFoldDB" id="A0A346Y6K9"/>
<keyword evidence="3" id="KW-1185">Reference proteome</keyword>
<evidence type="ECO:0000313" key="3">
    <source>
        <dbReference type="Proteomes" id="UP000264006"/>
    </source>
</evidence>
<feature type="region of interest" description="Disordered" evidence="1">
    <location>
        <begin position="17"/>
        <end position="96"/>
    </location>
</feature>
<dbReference type="EMBL" id="CP031166">
    <property type="protein sequence ID" value="AXV10106.1"/>
    <property type="molecule type" value="Genomic_DNA"/>
</dbReference>
<accession>A0A346Y6K9</accession>
<name>A0A346Y6K9_9ACTN</name>
<dbReference type="KEGG" id="euz:DVS28_b0336"/>
<reference evidence="2 3" key="1">
    <citation type="submission" date="2018-09" db="EMBL/GenBank/DDBJ databases">
        <title>Complete genome sequence of Euzebya sp. DY32-46 isolated from seawater of Pacific Ocean.</title>
        <authorList>
            <person name="Xu L."/>
            <person name="Wu Y.-H."/>
            <person name="Xu X.-W."/>
        </authorList>
    </citation>
    <scope>NUCLEOTIDE SEQUENCE [LARGE SCALE GENOMIC DNA]</scope>
    <source>
        <strain evidence="2 3">DY32-46</strain>
        <plasmid evidence="3">pedy32-46i</plasmid>
    </source>
</reference>
<proteinExistence type="predicted"/>
<organism evidence="2 3">
    <name type="scientific">Euzebya pacifica</name>
    <dbReference type="NCBI Taxonomy" id="1608957"/>
    <lineage>
        <taxon>Bacteria</taxon>
        <taxon>Bacillati</taxon>
        <taxon>Actinomycetota</taxon>
        <taxon>Nitriliruptoria</taxon>
        <taxon>Euzebyales</taxon>
    </lineage>
</organism>
<keyword evidence="2" id="KW-0614">Plasmid</keyword>
<feature type="compositionally biased region" description="Basic and acidic residues" evidence="1">
    <location>
        <begin position="17"/>
        <end position="27"/>
    </location>
</feature>
<evidence type="ECO:0000256" key="1">
    <source>
        <dbReference type="SAM" id="MobiDB-lite"/>
    </source>
</evidence>
<sequence>MDPDWVERVDRCRVRRADQHHQWEGRVAEPPGAQDGDHPGGVVVAQAGRDAVARPEPELASGRKRPGGHKRQVSDGWHCRGTEHGAPNGGRGGPDA</sequence>